<dbReference type="InterPro" id="IPR011006">
    <property type="entry name" value="CheY-like_superfamily"/>
</dbReference>
<dbReference type="InterPro" id="IPR005467">
    <property type="entry name" value="His_kinase_dom"/>
</dbReference>
<dbReference type="InterPro" id="IPR003594">
    <property type="entry name" value="HATPase_dom"/>
</dbReference>
<dbReference type="SUPFAM" id="SSF55874">
    <property type="entry name" value="ATPase domain of HSP90 chaperone/DNA topoisomerase II/histidine kinase"/>
    <property type="match status" value="1"/>
</dbReference>
<dbReference type="SMART" id="SM00387">
    <property type="entry name" value="HATPase_c"/>
    <property type="match status" value="1"/>
</dbReference>
<feature type="domain" description="Response regulatory" evidence="5">
    <location>
        <begin position="704"/>
        <end position="819"/>
    </location>
</feature>
<dbReference type="SMART" id="SM00448">
    <property type="entry name" value="REC"/>
    <property type="match status" value="1"/>
</dbReference>
<feature type="domain" description="Histidine kinase" evidence="4">
    <location>
        <begin position="465"/>
        <end position="682"/>
    </location>
</feature>
<keyword evidence="2" id="KW-0902">Two-component regulatory system</keyword>
<dbReference type="CDD" id="cd16922">
    <property type="entry name" value="HATPase_EvgS-ArcB-TorS-like"/>
    <property type="match status" value="1"/>
</dbReference>
<dbReference type="CDD" id="cd17546">
    <property type="entry name" value="REC_hyHK_CKI1_RcsC-like"/>
    <property type="match status" value="1"/>
</dbReference>
<organism evidence="6">
    <name type="scientific">hydrothermal vent metagenome</name>
    <dbReference type="NCBI Taxonomy" id="652676"/>
    <lineage>
        <taxon>unclassified sequences</taxon>
        <taxon>metagenomes</taxon>
        <taxon>ecological metagenomes</taxon>
    </lineage>
</organism>
<keyword evidence="3" id="KW-1133">Transmembrane helix</keyword>
<evidence type="ECO:0008006" key="7">
    <source>
        <dbReference type="Google" id="ProtNLM"/>
    </source>
</evidence>
<feature type="transmembrane region" description="Helical" evidence="3">
    <location>
        <begin position="20"/>
        <end position="42"/>
    </location>
</feature>
<keyword evidence="3" id="KW-0472">Membrane</keyword>
<dbReference type="Gene3D" id="3.30.565.10">
    <property type="entry name" value="Histidine kinase-like ATPase, C-terminal domain"/>
    <property type="match status" value="1"/>
</dbReference>
<evidence type="ECO:0000313" key="6">
    <source>
        <dbReference type="EMBL" id="VAW55844.1"/>
    </source>
</evidence>
<evidence type="ECO:0000256" key="3">
    <source>
        <dbReference type="SAM" id="Phobius"/>
    </source>
</evidence>
<keyword evidence="1" id="KW-0597">Phosphoprotein</keyword>
<dbReference type="CDD" id="cd00082">
    <property type="entry name" value="HisKA"/>
    <property type="match status" value="1"/>
</dbReference>
<dbReference type="InterPro" id="IPR004358">
    <property type="entry name" value="Sig_transdc_His_kin-like_C"/>
</dbReference>
<evidence type="ECO:0000259" key="5">
    <source>
        <dbReference type="PROSITE" id="PS50110"/>
    </source>
</evidence>
<evidence type="ECO:0000256" key="2">
    <source>
        <dbReference type="ARBA" id="ARBA00023012"/>
    </source>
</evidence>
<reference evidence="6" key="1">
    <citation type="submission" date="2018-06" db="EMBL/GenBank/DDBJ databases">
        <authorList>
            <person name="Zhirakovskaya E."/>
        </authorList>
    </citation>
    <scope>NUCLEOTIDE SEQUENCE</scope>
</reference>
<dbReference type="Gene3D" id="1.10.287.130">
    <property type="match status" value="1"/>
</dbReference>
<dbReference type="Pfam" id="PF00512">
    <property type="entry name" value="HisKA"/>
    <property type="match status" value="1"/>
</dbReference>
<dbReference type="Gene3D" id="3.40.50.2300">
    <property type="match status" value="1"/>
</dbReference>
<dbReference type="SMART" id="SM00388">
    <property type="entry name" value="HisKA"/>
    <property type="match status" value="1"/>
</dbReference>
<dbReference type="PANTHER" id="PTHR45339">
    <property type="entry name" value="HYBRID SIGNAL TRANSDUCTION HISTIDINE KINASE J"/>
    <property type="match status" value="1"/>
</dbReference>
<dbReference type="GO" id="GO:0000155">
    <property type="term" value="F:phosphorelay sensor kinase activity"/>
    <property type="evidence" value="ECO:0007669"/>
    <property type="project" value="InterPro"/>
</dbReference>
<dbReference type="InterPro" id="IPR036097">
    <property type="entry name" value="HisK_dim/P_sf"/>
</dbReference>
<dbReference type="SUPFAM" id="SSF47384">
    <property type="entry name" value="Homodimeric domain of signal transducing histidine kinase"/>
    <property type="match status" value="1"/>
</dbReference>
<accession>A0A3B0XIJ8</accession>
<dbReference type="SUPFAM" id="SSF52172">
    <property type="entry name" value="CheY-like"/>
    <property type="match status" value="1"/>
</dbReference>
<dbReference type="Pfam" id="PF00072">
    <property type="entry name" value="Response_reg"/>
    <property type="match status" value="1"/>
</dbReference>
<proteinExistence type="predicted"/>
<keyword evidence="3" id="KW-0812">Transmembrane</keyword>
<dbReference type="InterPro" id="IPR001789">
    <property type="entry name" value="Sig_transdc_resp-reg_receiver"/>
</dbReference>
<dbReference type="EMBL" id="UOFF01000128">
    <property type="protein sequence ID" value="VAW55844.1"/>
    <property type="molecule type" value="Genomic_DNA"/>
</dbReference>
<dbReference type="InterPro" id="IPR036890">
    <property type="entry name" value="HATPase_C_sf"/>
</dbReference>
<evidence type="ECO:0000256" key="1">
    <source>
        <dbReference type="ARBA" id="ARBA00022553"/>
    </source>
</evidence>
<feature type="transmembrane region" description="Helical" evidence="3">
    <location>
        <begin position="339"/>
        <end position="361"/>
    </location>
</feature>
<dbReference type="PROSITE" id="PS50110">
    <property type="entry name" value="RESPONSE_REGULATORY"/>
    <property type="match status" value="1"/>
</dbReference>
<dbReference type="Pfam" id="PF02518">
    <property type="entry name" value="HATPase_c"/>
    <property type="match status" value="1"/>
</dbReference>
<sequence length="911" mass="103988">MPLTNKVQTSIDFNSLRSRYIVIASIIFIFLSATAILAEFTVKKTADVYHKDLSMQFSIENKIDAFVAINEKMKSTLLEYLILPDTKHYNALEKNIKFDKEALTQLETTFNVLNKKRVFSKILSVLQKDNISLINAVKILKDTRINAEKNFPFYKKMLEDIENNNLKILGSIHEALTSIKLSNKINNKYEISNIFHNISFYWARIETEHRSLITSRFGISIDDWKINFEDIKELINSYENIIINNINQLLFLDQQKKLNTKLLEHVTIIKNNFYNALKNYNKSINKIDSPSWRQDVLLWNNKVEPAFNKIRTITKKLDHELHIDQQKTMNDLKSIPKKLSLSLWFIMAIGAVITIIGYVLFNTMVINPIINVTNALVKQSKGKSEIIPIHSTTTEIKDLITSYIIMCNEIQISKQGLKQLINDKTTSLEQSKLQLEGTLESLEITRKSELIAEKANEAKTLFIANMSHEIRTPMNVILGYTQIMQHEKNLSKSQKTSLNAIKRSGNHLLMLINNVLDISKIESGKTELKPINFDLKSFTDDLYTMFQARTDGKKISWKINYNTDEKIIPIFTDASKLNQVLINLIGNAVKFTDQGGVTLNVSRLFNNNFLFEVIDTGFGIPIASQKLIFEKFQQETNGYLKGGSGLGLCISKTEIEAMGGKLNVESTQGKGSRFYFTLNLPYANSTIKHDTNILKCLPKNTCIKALVVDDILGNRDVLSKLLKLMGVDVIEASDGESAVMLGKNFNPDIVFMDYYMPTMNGLQAIQKLKESISNNFKTIIITAHEFDHDIKKHEASDIFRIIKKPFKQEEIFNCISEIMSVKLDNVDITPEQTIEKITTSTLFTEGIPEPIMRKLLKAIEYCEITEIENLAQKICDLNPEYKPFSDRLLALANNFDTASLQNMVNDIYGTQ</sequence>
<dbReference type="PROSITE" id="PS50109">
    <property type="entry name" value="HIS_KIN"/>
    <property type="match status" value="1"/>
</dbReference>
<dbReference type="InterPro" id="IPR003661">
    <property type="entry name" value="HisK_dim/P_dom"/>
</dbReference>
<evidence type="ECO:0000259" key="4">
    <source>
        <dbReference type="PROSITE" id="PS50109"/>
    </source>
</evidence>
<gene>
    <name evidence="6" type="ORF">MNBD_GAMMA07-1885</name>
</gene>
<dbReference type="PANTHER" id="PTHR45339:SF1">
    <property type="entry name" value="HYBRID SIGNAL TRANSDUCTION HISTIDINE KINASE J"/>
    <property type="match status" value="1"/>
</dbReference>
<protein>
    <recommendedName>
        <fullName evidence="7">Histidine kinase</fullName>
    </recommendedName>
</protein>
<dbReference type="PRINTS" id="PR00344">
    <property type="entry name" value="BCTRLSENSOR"/>
</dbReference>
<dbReference type="AlphaFoldDB" id="A0A3B0XIJ8"/>
<name>A0A3B0XIJ8_9ZZZZ</name>